<evidence type="ECO:0000313" key="2">
    <source>
        <dbReference type="EnsemblPlants" id="PGSC0003DMT400088983"/>
    </source>
</evidence>
<keyword evidence="3" id="KW-1185">Reference proteome</keyword>
<feature type="compositionally biased region" description="Polar residues" evidence="1">
    <location>
        <begin position="155"/>
        <end position="165"/>
    </location>
</feature>
<feature type="compositionally biased region" description="Polar residues" evidence="1">
    <location>
        <begin position="67"/>
        <end position="79"/>
    </location>
</feature>
<dbReference type="InParanoid" id="M1DH66"/>
<feature type="compositionally biased region" description="Basic and acidic residues" evidence="1">
    <location>
        <begin position="29"/>
        <end position="61"/>
    </location>
</feature>
<name>M1DH66_SOLTU</name>
<evidence type="ECO:0000256" key="1">
    <source>
        <dbReference type="SAM" id="MobiDB-lite"/>
    </source>
</evidence>
<reference evidence="2" key="2">
    <citation type="submission" date="2015-06" db="UniProtKB">
        <authorList>
            <consortium name="EnsemblPlants"/>
        </authorList>
    </citation>
    <scope>IDENTIFICATION</scope>
    <source>
        <strain evidence="2">DM1-3 516 R44</strain>
    </source>
</reference>
<dbReference type="Gramene" id="PGSC0003DMT400088983">
    <property type="protein sequence ID" value="PGSC0003DMT400088983"/>
    <property type="gene ID" value="PGSC0003DMG400038554"/>
</dbReference>
<dbReference type="HOGENOM" id="CLU_043741_3_1_1"/>
<feature type="compositionally biased region" description="Polar residues" evidence="1">
    <location>
        <begin position="94"/>
        <end position="103"/>
    </location>
</feature>
<feature type="region of interest" description="Disordered" evidence="1">
    <location>
        <begin position="29"/>
        <end position="165"/>
    </location>
</feature>
<reference evidence="3" key="1">
    <citation type="journal article" date="2011" name="Nature">
        <title>Genome sequence and analysis of the tuber crop potato.</title>
        <authorList>
            <consortium name="The Potato Genome Sequencing Consortium"/>
        </authorList>
    </citation>
    <scope>NUCLEOTIDE SEQUENCE [LARGE SCALE GENOMIC DNA]</scope>
    <source>
        <strain evidence="3">cv. DM1-3 516 R44</strain>
    </source>
</reference>
<sequence>MSEMVVKECRTTMLINDMDMSHIMVHDQSIEGEKFKEKTRQTKRAKTDDGNFSHARSDGHGRPRFRQTFSGQGSSNASPKFNKERVSNHKPQGGNESQSSLPMSTCVRCGKKHEGREGKQAPPSGAGSNTPKKNQFYAVQTRGEQEGSPDVVTDAGNQDQHPAHR</sequence>
<organism evidence="2 3">
    <name type="scientific">Solanum tuberosum</name>
    <name type="common">Potato</name>
    <dbReference type="NCBI Taxonomy" id="4113"/>
    <lineage>
        <taxon>Eukaryota</taxon>
        <taxon>Viridiplantae</taxon>
        <taxon>Streptophyta</taxon>
        <taxon>Embryophyta</taxon>
        <taxon>Tracheophyta</taxon>
        <taxon>Spermatophyta</taxon>
        <taxon>Magnoliopsida</taxon>
        <taxon>eudicotyledons</taxon>
        <taxon>Gunneridae</taxon>
        <taxon>Pentapetalae</taxon>
        <taxon>asterids</taxon>
        <taxon>lamiids</taxon>
        <taxon>Solanales</taxon>
        <taxon>Solanaceae</taxon>
        <taxon>Solanoideae</taxon>
        <taxon>Solaneae</taxon>
        <taxon>Solanum</taxon>
    </lineage>
</organism>
<dbReference type="EnsemblPlants" id="PGSC0003DMT400088983">
    <property type="protein sequence ID" value="PGSC0003DMT400088983"/>
    <property type="gene ID" value="PGSC0003DMG400038554"/>
</dbReference>
<dbReference type="AlphaFoldDB" id="M1DH66"/>
<accession>M1DH66</accession>
<protein>
    <submittedName>
        <fullName evidence="2">Gag-pol polyprotein</fullName>
    </submittedName>
</protein>
<dbReference type="PaxDb" id="4113-PGSC0003DMT400088983"/>
<dbReference type="Proteomes" id="UP000011115">
    <property type="component" value="Unassembled WGS sequence"/>
</dbReference>
<evidence type="ECO:0000313" key="3">
    <source>
        <dbReference type="Proteomes" id="UP000011115"/>
    </source>
</evidence>
<proteinExistence type="predicted"/>